<keyword evidence="8" id="KW-0966">Cell projection</keyword>
<organism evidence="8 9">
    <name type="scientific">Paramagnetospirillum marisnigri</name>
    <dbReference type="NCBI Taxonomy" id="1285242"/>
    <lineage>
        <taxon>Bacteria</taxon>
        <taxon>Pseudomonadati</taxon>
        <taxon>Pseudomonadota</taxon>
        <taxon>Alphaproteobacteria</taxon>
        <taxon>Rhodospirillales</taxon>
        <taxon>Magnetospirillaceae</taxon>
        <taxon>Paramagnetospirillum</taxon>
    </lineage>
</organism>
<feature type="domain" description="FlgD Tudor-like" evidence="7">
    <location>
        <begin position="90"/>
        <end position="214"/>
    </location>
</feature>
<dbReference type="Proteomes" id="UP000078428">
    <property type="component" value="Unassembled WGS sequence"/>
</dbReference>
<comment type="function">
    <text evidence="4 5">Required for flagellar hook formation. May act as a scaffolding protein.</text>
</comment>
<gene>
    <name evidence="8" type="ORF">A6A04_05375</name>
</gene>
<name>A0A178MHI9_9PROT</name>
<evidence type="ECO:0000256" key="2">
    <source>
        <dbReference type="ARBA" id="ARBA00016013"/>
    </source>
</evidence>
<evidence type="ECO:0000259" key="6">
    <source>
        <dbReference type="Pfam" id="PF13860"/>
    </source>
</evidence>
<dbReference type="EMBL" id="LWQT01000077">
    <property type="protein sequence ID" value="OAN48181.1"/>
    <property type="molecule type" value="Genomic_DNA"/>
</dbReference>
<comment type="similarity">
    <text evidence="1 5">Belongs to the FlgD family.</text>
</comment>
<dbReference type="Gene3D" id="2.60.40.4070">
    <property type="match status" value="1"/>
</dbReference>
<evidence type="ECO:0000256" key="5">
    <source>
        <dbReference type="RuleBase" id="RU362076"/>
    </source>
</evidence>
<dbReference type="STRING" id="1285242.A6A04_05375"/>
<keyword evidence="8" id="KW-0282">Flagellum</keyword>
<evidence type="ECO:0000313" key="9">
    <source>
        <dbReference type="Proteomes" id="UP000078428"/>
    </source>
</evidence>
<feature type="domain" description="FlgD/Vpr Ig-like" evidence="6">
    <location>
        <begin position="112"/>
        <end position="180"/>
    </location>
</feature>
<dbReference type="GO" id="GO:0044781">
    <property type="term" value="P:bacterial-type flagellum organization"/>
    <property type="evidence" value="ECO:0007669"/>
    <property type="project" value="UniProtKB-UniRule"/>
</dbReference>
<evidence type="ECO:0000259" key="7">
    <source>
        <dbReference type="Pfam" id="PF13861"/>
    </source>
</evidence>
<dbReference type="InterPro" id="IPR025963">
    <property type="entry name" value="FLgD_Tudor"/>
</dbReference>
<dbReference type="RefSeq" id="WP_068494471.1">
    <property type="nucleotide sequence ID" value="NZ_LWQT01000077.1"/>
</dbReference>
<evidence type="ECO:0000256" key="4">
    <source>
        <dbReference type="ARBA" id="ARBA00024746"/>
    </source>
</evidence>
<evidence type="ECO:0000256" key="1">
    <source>
        <dbReference type="ARBA" id="ARBA00010577"/>
    </source>
</evidence>
<evidence type="ECO:0000256" key="3">
    <source>
        <dbReference type="ARBA" id="ARBA00022795"/>
    </source>
</evidence>
<dbReference type="Pfam" id="PF03963">
    <property type="entry name" value="FlgD"/>
    <property type="match status" value="1"/>
</dbReference>
<accession>A0A178MHI9</accession>
<dbReference type="Pfam" id="PF13860">
    <property type="entry name" value="FlgD_ig"/>
    <property type="match status" value="1"/>
</dbReference>
<dbReference type="InterPro" id="IPR005648">
    <property type="entry name" value="FlgD"/>
</dbReference>
<protein>
    <recommendedName>
        <fullName evidence="2 5">Basal-body rod modification protein FlgD</fullName>
    </recommendedName>
</protein>
<keyword evidence="3 5" id="KW-1005">Bacterial flagellum biogenesis</keyword>
<evidence type="ECO:0000313" key="8">
    <source>
        <dbReference type="EMBL" id="OAN48181.1"/>
    </source>
</evidence>
<reference evidence="8 9" key="1">
    <citation type="submission" date="2016-04" db="EMBL/GenBank/DDBJ databases">
        <title>Draft genome sequence of freshwater magnetotactic bacteria Magnetospirillum marisnigri SP-1 and Magnetospirillum moscoviense BB-1.</title>
        <authorList>
            <person name="Koziaeva V."/>
            <person name="Dziuba M.V."/>
            <person name="Ivanov T.M."/>
            <person name="Kuznetsov B."/>
            <person name="Grouzdev D.S."/>
        </authorList>
    </citation>
    <scope>NUCLEOTIDE SEQUENCE [LARGE SCALE GENOMIC DNA]</scope>
    <source>
        <strain evidence="8 9">SP-1</strain>
    </source>
</reference>
<dbReference type="Gene3D" id="2.30.30.910">
    <property type="match status" value="1"/>
</dbReference>
<sequence>MTTVDTSASAAASAAAASSTSKSTAAKATLGTNFNTFLNMLTTQLKHQDPLSPMDSTQFTNQLVQFSSVEQQINANSNLEKLISLQTATQTAQAIAYVGQTVEVAGSTLPMQGGTAPFSYTLDGNASSVEIQIKNSSGNVVFKTNGDTASGRHDLKWDGTNSSGEAQGDGLYTIAVVAKDKEGKAMAASTTVTGLVTKLTNDATNGATLELGAGDKGAKITVTPDKVLSVVSDTTLASSQMAAANAQYQAAMAALQAAQSNTSSSSSTTTAQ</sequence>
<dbReference type="OrthoDB" id="9785233at2"/>
<dbReference type="AlphaFoldDB" id="A0A178MHI9"/>
<dbReference type="Pfam" id="PF13861">
    <property type="entry name" value="FLgD_tudor"/>
    <property type="match status" value="1"/>
</dbReference>
<dbReference type="InterPro" id="IPR025965">
    <property type="entry name" value="FlgD/Vpr_Ig-like"/>
</dbReference>
<keyword evidence="9" id="KW-1185">Reference proteome</keyword>
<keyword evidence="8" id="KW-0969">Cilium</keyword>
<proteinExistence type="inferred from homology"/>
<comment type="caution">
    <text evidence="8">The sequence shown here is derived from an EMBL/GenBank/DDBJ whole genome shotgun (WGS) entry which is preliminary data.</text>
</comment>